<evidence type="ECO:0000256" key="1">
    <source>
        <dbReference type="ARBA" id="ARBA00023015"/>
    </source>
</evidence>
<name>A0A918ASU8_9PSEU</name>
<keyword evidence="6" id="KW-1185">Reference proteome</keyword>
<dbReference type="PANTHER" id="PTHR43130:SF3">
    <property type="entry name" value="HTH-TYPE TRANSCRIPTIONAL REGULATOR RV1931C"/>
    <property type="match status" value="1"/>
</dbReference>
<evidence type="ECO:0000313" key="6">
    <source>
        <dbReference type="Proteomes" id="UP000639606"/>
    </source>
</evidence>
<dbReference type="Pfam" id="PF12833">
    <property type="entry name" value="HTH_18"/>
    <property type="match status" value="1"/>
</dbReference>
<gene>
    <name evidence="5" type="ORF">GCM10010185_61610</name>
</gene>
<keyword evidence="2" id="KW-0804">Transcription</keyword>
<evidence type="ECO:0000256" key="3">
    <source>
        <dbReference type="SAM" id="MobiDB-lite"/>
    </source>
</evidence>
<dbReference type="GO" id="GO:0003700">
    <property type="term" value="F:DNA-binding transcription factor activity"/>
    <property type="evidence" value="ECO:0007669"/>
    <property type="project" value="InterPro"/>
</dbReference>
<dbReference type="InterPro" id="IPR002818">
    <property type="entry name" value="DJ-1/PfpI"/>
</dbReference>
<sequence length="351" mass="37476">MTNDSCGAGVAGVSTRSVLVVLFDGVQPLDVAGPLDVFSVAARFAGTEEAPPYVVRTASLGGGAVRSAGGLRLVPDFDLTGVEDPDLLLVPGGPGVEHADAGLVTWLRERAPGLKRVVSVCTGAFLLAEAGLLDGRRATTHWEACAYLAGMYPRVRVDSTPIFVRDGPIATSAGVTAGVDLAIALVEEDFGRAVAHEIARLLVVFMRRPGNQAQFSVQLSAQVARSDPLREVQDWAAANPAADLSVPAMAQRAGLSTRQFARAFSEQVGVTPGRYVDLLRLEAAQRMLTDTRDGVIRIARRCGYGTPEAMRRAFLRELDISPTEYRRVFANSSSVGSDPRQPRVPRISVRR</sequence>
<accession>A0A918ASU8</accession>
<protein>
    <submittedName>
        <fullName evidence="5">Transcriptional regulator</fullName>
    </submittedName>
</protein>
<dbReference type="SMART" id="SM00342">
    <property type="entry name" value="HTH_ARAC"/>
    <property type="match status" value="1"/>
</dbReference>
<dbReference type="PANTHER" id="PTHR43130">
    <property type="entry name" value="ARAC-FAMILY TRANSCRIPTIONAL REGULATOR"/>
    <property type="match status" value="1"/>
</dbReference>
<reference evidence="5" key="2">
    <citation type="submission" date="2020-09" db="EMBL/GenBank/DDBJ databases">
        <authorList>
            <person name="Sun Q."/>
            <person name="Ohkuma M."/>
        </authorList>
    </citation>
    <scope>NUCLEOTIDE SEQUENCE</scope>
    <source>
        <strain evidence="5">JCM 3313</strain>
    </source>
</reference>
<dbReference type="Gene3D" id="1.10.10.60">
    <property type="entry name" value="Homeodomain-like"/>
    <property type="match status" value="2"/>
</dbReference>
<comment type="caution">
    <text evidence="5">The sequence shown here is derived from an EMBL/GenBank/DDBJ whole genome shotgun (WGS) entry which is preliminary data.</text>
</comment>
<dbReference type="PROSITE" id="PS01124">
    <property type="entry name" value="HTH_ARAC_FAMILY_2"/>
    <property type="match status" value="1"/>
</dbReference>
<dbReference type="EMBL" id="BMRG01000019">
    <property type="protein sequence ID" value="GGP79396.1"/>
    <property type="molecule type" value="Genomic_DNA"/>
</dbReference>
<dbReference type="InterPro" id="IPR009057">
    <property type="entry name" value="Homeodomain-like_sf"/>
</dbReference>
<dbReference type="CDD" id="cd03137">
    <property type="entry name" value="GATase1_AraC_1"/>
    <property type="match status" value="1"/>
</dbReference>
<dbReference type="InterPro" id="IPR018060">
    <property type="entry name" value="HTH_AraC"/>
</dbReference>
<feature type="domain" description="HTH araC/xylS-type" evidence="4">
    <location>
        <begin position="230"/>
        <end position="328"/>
    </location>
</feature>
<dbReference type="InterPro" id="IPR052158">
    <property type="entry name" value="INH-QAR"/>
</dbReference>
<evidence type="ECO:0000313" key="5">
    <source>
        <dbReference type="EMBL" id="GGP79396.1"/>
    </source>
</evidence>
<keyword evidence="1" id="KW-0805">Transcription regulation</keyword>
<feature type="region of interest" description="Disordered" evidence="3">
    <location>
        <begin position="331"/>
        <end position="351"/>
    </location>
</feature>
<evidence type="ECO:0000259" key="4">
    <source>
        <dbReference type="PROSITE" id="PS01124"/>
    </source>
</evidence>
<dbReference type="AlphaFoldDB" id="A0A918ASU8"/>
<dbReference type="SUPFAM" id="SSF52317">
    <property type="entry name" value="Class I glutamine amidotransferase-like"/>
    <property type="match status" value="1"/>
</dbReference>
<dbReference type="Proteomes" id="UP000639606">
    <property type="component" value="Unassembled WGS sequence"/>
</dbReference>
<dbReference type="Pfam" id="PF01965">
    <property type="entry name" value="DJ-1_PfpI"/>
    <property type="match status" value="1"/>
</dbReference>
<dbReference type="SUPFAM" id="SSF46689">
    <property type="entry name" value="Homeodomain-like"/>
    <property type="match status" value="2"/>
</dbReference>
<dbReference type="Gene3D" id="3.40.50.880">
    <property type="match status" value="1"/>
</dbReference>
<dbReference type="RefSeq" id="WP_189226840.1">
    <property type="nucleotide sequence ID" value="NZ_BMRG01000019.1"/>
</dbReference>
<proteinExistence type="predicted"/>
<evidence type="ECO:0000256" key="2">
    <source>
        <dbReference type="ARBA" id="ARBA00023163"/>
    </source>
</evidence>
<reference evidence="5" key="1">
    <citation type="journal article" date="2014" name="Int. J. Syst. Evol. Microbiol.">
        <title>Complete genome sequence of Corynebacterium casei LMG S-19264T (=DSM 44701T), isolated from a smear-ripened cheese.</title>
        <authorList>
            <consortium name="US DOE Joint Genome Institute (JGI-PGF)"/>
            <person name="Walter F."/>
            <person name="Albersmeier A."/>
            <person name="Kalinowski J."/>
            <person name="Ruckert C."/>
        </authorList>
    </citation>
    <scope>NUCLEOTIDE SEQUENCE</scope>
    <source>
        <strain evidence="5">JCM 3313</strain>
    </source>
</reference>
<dbReference type="InterPro" id="IPR029062">
    <property type="entry name" value="Class_I_gatase-like"/>
</dbReference>
<dbReference type="GO" id="GO:0043565">
    <property type="term" value="F:sequence-specific DNA binding"/>
    <property type="evidence" value="ECO:0007669"/>
    <property type="project" value="InterPro"/>
</dbReference>
<organism evidence="5 6">
    <name type="scientific">Saccharothrix coeruleofusca</name>
    <dbReference type="NCBI Taxonomy" id="33919"/>
    <lineage>
        <taxon>Bacteria</taxon>
        <taxon>Bacillati</taxon>
        <taxon>Actinomycetota</taxon>
        <taxon>Actinomycetes</taxon>
        <taxon>Pseudonocardiales</taxon>
        <taxon>Pseudonocardiaceae</taxon>
        <taxon>Saccharothrix</taxon>
    </lineage>
</organism>